<dbReference type="Pfam" id="PF00096">
    <property type="entry name" value="zf-C2H2"/>
    <property type="match status" value="2"/>
</dbReference>
<keyword evidence="2" id="KW-0479">Metal-binding</keyword>
<dbReference type="InterPro" id="IPR013087">
    <property type="entry name" value="Znf_C2H2_type"/>
</dbReference>
<evidence type="ECO:0000256" key="3">
    <source>
        <dbReference type="ARBA" id="ARBA00022737"/>
    </source>
</evidence>
<dbReference type="GO" id="GO:0000981">
    <property type="term" value="F:DNA-binding transcription factor activity, RNA polymerase II-specific"/>
    <property type="evidence" value="ECO:0007669"/>
    <property type="project" value="InterPro"/>
</dbReference>
<dbReference type="Proteomes" id="UP001165063">
    <property type="component" value="Unassembled WGS sequence"/>
</dbReference>
<keyword evidence="4 7" id="KW-0863">Zinc-finger</keyword>
<keyword evidence="6" id="KW-0539">Nucleus</keyword>
<dbReference type="FunFam" id="3.30.160.60:FF:000125">
    <property type="entry name" value="Putative zinc finger protein 143"/>
    <property type="match status" value="1"/>
</dbReference>
<feature type="domain" description="C2H2-type" evidence="9">
    <location>
        <begin position="126"/>
        <end position="155"/>
    </location>
</feature>
<reference evidence="10" key="1">
    <citation type="submission" date="2023-04" db="EMBL/GenBank/DDBJ databases">
        <title>Ambrosiozyma monospora NBRC 1965.</title>
        <authorList>
            <person name="Ichikawa N."/>
            <person name="Sato H."/>
            <person name="Tonouchi N."/>
        </authorList>
    </citation>
    <scope>NUCLEOTIDE SEQUENCE</scope>
    <source>
        <strain evidence="10">NBRC 1965</strain>
    </source>
</reference>
<dbReference type="Pfam" id="PF04082">
    <property type="entry name" value="Fungal_trans"/>
    <property type="match status" value="1"/>
</dbReference>
<comment type="caution">
    <text evidence="10">The sequence shown here is derived from an EMBL/GenBank/DDBJ whole genome shotgun (WGS) entry which is preliminary data.</text>
</comment>
<sequence length="1001" mass="113219">MAIPSSPQLQQIQPSISVSSLASLVSQSDSNERKFTNGLNTQHSSEDNTPSASISMSSTNSQTMPPPTRLKSPNGYNASSPTFGKRQMSTTGITLNNNIDDQVQSNNEQQQQQPRKRKRKLIGPPFVCSFPGCGKEFHRSEHLSRHQLNHNPKKIYKCSQPSCEKTFVRHDLLVRHMKRHETKAMKQQLKQQEAREKTLASAAASETANTEGDLQNKALREREAQSLLADTELVSSIVSREKPAPNKDHLSSVNQIIQQHHRHIRPNNNILEDFGKDFTPDFMNWLFNDQRQAQDLLDPNGTLSVNNNVSTTSSNGDFFNDWAFNTQSFFIPNGLEDFSPMSTTGSIYSQNQESPASGHSATVSNVRSETQNHSNNGSFSNNAIFDAHIYQLSDSQLDKFDELIPGLKDHPDYTKEKLEMFLRTYWKFFHPRFPILHRPSFNSLEMPPVLLLSMFILGCKLSMCIPDKILESEMVDPKSLADKIALPLRWLLFASPDFQPPAKIWIIQSLLMLEFYEKNCSTRQLHERSHLHHGTTIQLLRRSPTLGGSPHKSGNIMDNADSWYKWIEVESLKRATYMCFYIDAIDAISFGHQMLIYAHQIQMTMPAEDALWESSLHGFNQRYKKHKRPQPFLLVLKNILNGQPTRTNAMGKKVLLAGLAALMFQIQQRDLQLSFGLDKFGMSDTVNNWRELLTAAFTIWRNDVGGSCCSSKTAIENIQSLGNTPQFSTSDTRCKCITYHMAHVYMSISLYDLFIFAGAPWRMSVKPTELERQQIAKRVSEWCDTRHAKVCVVQCYLLLFEMFLSPQDAPYEYQYDYLPDADLFFRSNVIGLCSLVIWSYNSIKSDVSHFSNRGGISTVSRSKSLSAGPGSAPGTGPTHQITIGDSANVSSVSDRPVDEDEEGYRYLKRVRKEFTTRSGELMLHTASTDCSGSDFYGNLVKWIEVLDDIPCLDNMVGLLDLVGTKLSDAQFTVGKEIGKLLLFCKERSQGSEKTVLEDMYE</sequence>
<feature type="compositionally biased region" description="Polar residues" evidence="8">
    <location>
        <begin position="37"/>
        <end position="63"/>
    </location>
</feature>
<dbReference type="PROSITE" id="PS50157">
    <property type="entry name" value="ZINC_FINGER_C2H2_2"/>
    <property type="match status" value="2"/>
</dbReference>
<gene>
    <name evidence="10" type="ORF">Amon01_000222200</name>
</gene>
<dbReference type="OrthoDB" id="1405595at2759"/>
<evidence type="ECO:0000313" key="10">
    <source>
        <dbReference type="EMBL" id="GMG21747.1"/>
    </source>
</evidence>
<accession>A0A9W6YPY4</accession>
<evidence type="ECO:0000256" key="5">
    <source>
        <dbReference type="ARBA" id="ARBA00022833"/>
    </source>
</evidence>
<comment type="subcellular location">
    <subcellularLocation>
        <location evidence="1">Nucleus</location>
    </subcellularLocation>
</comment>
<feature type="region of interest" description="Disordered" evidence="8">
    <location>
        <begin position="349"/>
        <end position="377"/>
    </location>
</feature>
<dbReference type="EMBL" id="BSXU01000781">
    <property type="protein sequence ID" value="GMG21747.1"/>
    <property type="molecule type" value="Genomic_DNA"/>
</dbReference>
<dbReference type="Gene3D" id="3.30.160.60">
    <property type="entry name" value="Classic Zinc Finger"/>
    <property type="match status" value="2"/>
</dbReference>
<protein>
    <submittedName>
        <fullName evidence="10">Unnamed protein product</fullName>
    </submittedName>
</protein>
<name>A0A9W6YPY4_AMBMO</name>
<keyword evidence="5" id="KW-0862">Zinc</keyword>
<dbReference type="GO" id="GO:0000978">
    <property type="term" value="F:RNA polymerase II cis-regulatory region sequence-specific DNA binding"/>
    <property type="evidence" value="ECO:0007669"/>
    <property type="project" value="InterPro"/>
</dbReference>
<dbReference type="SMART" id="SM00355">
    <property type="entry name" value="ZnF_C2H2"/>
    <property type="match status" value="2"/>
</dbReference>
<evidence type="ECO:0000256" key="6">
    <source>
        <dbReference type="ARBA" id="ARBA00023242"/>
    </source>
</evidence>
<evidence type="ECO:0000256" key="4">
    <source>
        <dbReference type="ARBA" id="ARBA00022771"/>
    </source>
</evidence>
<proteinExistence type="predicted"/>
<dbReference type="GO" id="GO:0008270">
    <property type="term" value="F:zinc ion binding"/>
    <property type="evidence" value="ECO:0007669"/>
    <property type="project" value="UniProtKB-KW"/>
</dbReference>
<keyword evidence="11" id="KW-1185">Reference proteome</keyword>
<dbReference type="GO" id="GO:0000785">
    <property type="term" value="C:chromatin"/>
    <property type="evidence" value="ECO:0007669"/>
    <property type="project" value="TreeGrafter"/>
</dbReference>
<evidence type="ECO:0000313" key="11">
    <source>
        <dbReference type="Proteomes" id="UP001165063"/>
    </source>
</evidence>
<dbReference type="CDD" id="cd12148">
    <property type="entry name" value="fungal_TF_MHR"/>
    <property type="match status" value="1"/>
</dbReference>
<evidence type="ECO:0000256" key="7">
    <source>
        <dbReference type="PROSITE-ProRule" id="PRU00042"/>
    </source>
</evidence>
<dbReference type="SUPFAM" id="SSF57667">
    <property type="entry name" value="beta-beta-alpha zinc fingers"/>
    <property type="match status" value="1"/>
</dbReference>
<evidence type="ECO:0000256" key="1">
    <source>
        <dbReference type="ARBA" id="ARBA00004123"/>
    </source>
</evidence>
<evidence type="ECO:0000259" key="9">
    <source>
        <dbReference type="PROSITE" id="PS50157"/>
    </source>
</evidence>
<dbReference type="GO" id="GO:0006351">
    <property type="term" value="P:DNA-templated transcription"/>
    <property type="evidence" value="ECO:0007669"/>
    <property type="project" value="InterPro"/>
</dbReference>
<feature type="region of interest" description="Disordered" evidence="8">
    <location>
        <begin position="32"/>
        <end position="123"/>
    </location>
</feature>
<feature type="compositionally biased region" description="Polar residues" evidence="8">
    <location>
        <begin position="74"/>
        <end position="108"/>
    </location>
</feature>
<dbReference type="InterPro" id="IPR036236">
    <property type="entry name" value="Znf_C2H2_sf"/>
</dbReference>
<dbReference type="AlphaFoldDB" id="A0A9W6YPY4"/>
<dbReference type="GO" id="GO:0005634">
    <property type="term" value="C:nucleus"/>
    <property type="evidence" value="ECO:0007669"/>
    <property type="project" value="UniProtKB-SubCell"/>
</dbReference>
<feature type="region of interest" description="Disordered" evidence="8">
    <location>
        <begin position="190"/>
        <end position="216"/>
    </location>
</feature>
<keyword evidence="3" id="KW-0677">Repeat</keyword>
<feature type="compositionally biased region" description="Low complexity" evidence="8">
    <location>
        <begin position="200"/>
        <end position="211"/>
    </location>
</feature>
<evidence type="ECO:0000256" key="2">
    <source>
        <dbReference type="ARBA" id="ARBA00022723"/>
    </source>
</evidence>
<dbReference type="PROSITE" id="PS00028">
    <property type="entry name" value="ZINC_FINGER_C2H2_1"/>
    <property type="match status" value="2"/>
</dbReference>
<dbReference type="PANTHER" id="PTHR40626:SF11">
    <property type="entry name" value="ZINC FINGER PROTEIN YPR022C"/>
    <property type="match status" value="1"/>
</dbReference>
<dbReference type="InterPro" id="IPR007219">
    <property type="entry name" value="XnlR_reg_dom"/>
</dbReference>
<organism evidence="10 11">
    <name type="scientific">Ambrosiozyma monospora</name>
    <name type="common">Yeast</name>
    <name type="synonym">Endomycopsis monosporus</name>
    <dbReference type="NCBI Taxonomy" id="43982"/>
    <lineage>
        <taxon>Eukaryota</taxon>
        <taxon>Fungi</taxon>
        <taxon>Dikarya</taxon>
        <taxon>Ascomycota</taxon>
        <taxon>Saccharomycotina</taxon>
        <taxon>Pichiomycetes</taxon>
        <taxon>Pichiales</taxon>
        <taxon>Pichiaceae</taxon>
        <taxon>Ambrosiozyma</taxon>
    </lineage>
</organism>
<feature type="domain" description="C2H2-type" evidence="9">
    <location>
        <begin position="156"/>
        <end position="185"/>
    </location>
</feature>
<evidence type="ECO:0000256" key="8">
    <source>
        <dbReference type="SAM" id="MobiDB-lite"/>
    </source>
</evidence>
<dbReference type="InterPro" id="IPR051059">
    <property type="entry name" value="VerF-like"/>
</dbReference>
<dbReference type="PANTHER" id="PTHR40626">
    <property type="entry name" value="MIP31509P"/>
    <property type="match status" value="1"/>
</dbReference>